<keyword evidence="1" id="KW-0812">Transmembrane</keyword>
<evidence type="ECO:0000256" key="1">
    <source>
        <dbReference type="SAM" id="Phobius"/>
    </source>
</evidence>
<dbReference type="EMBL" id="CP049057">
    <property type="protein sequence ID" value="QIE59414.1"/>
    <property type="molecule type" value="Genomic_DNA"/>
</dbReference>
<reference evidence="2 3" key="1">
    <citation type="submission" date="2020-02" db="EMBL/GenBank/DDBJ databases">
        <title>Complete genome sequence of Flavobacteriaceae bacterium.</title>
        <authorList>
            <person name="Kim S.-J."/>
            <person name="Kim Y.-S."/>
            <person name="Kim K.-H."/>
        </authorList>
    </citation>
    <scope>NUCLEOTIDE SEQUENCE [LARGE SCALE GENOMIC DNA]</scope>
    <source>
        <strain evidence="2 3">RR4-40</strain>
    </source>
</reference>
<protein>
    <submittedName>
        <fullName evidence="2">Uncharacterized protein</fullName>
    </submittedName>
</protein>
<accession>A0A6G6GLL6</accession>
<organism evidence="2 3">
    <name type="scientific">Rasiella rasia</name>
    <dbReference type="NCBI Taxonomy" id="2744027"/>
    <lineage>
        <taxon>Bacteria</taxon>
        <taxon>Pseudomonadati</taxon>
        <taxon>Bacteroidota</taxon>
        <taxon>Flavobacteriia</taxon>
        <taxon>Flavobacteriales</taxon>
        <taxon>Flavobacteriaceae</taxon>
        <taxon>Rasiella</taxon>
    </lineage>
</organism>
<keyword evidence="1" id="KW-0472">Membrane</keyword>
<dbReference type="AlphaFoldDB" id="A0A6G6GLL6"/>
<dbReference type="KEGG" id="mgel:G5B37_07500"/>
<sequence length="62" mass="7051">MDKIFSFALLALAGYKVISSFINQLEAGTFFGQEINIWLYRAIWLVVAILAASNLLRKMKKN</sequence>
<dbReference type="Proteomes" id="UP000505306">
    <property type="component" value="Chromosome"/>
</dbReference>
<evidence type="ECO:0000313" key="2">
    <source>
        <dbReference type="EMBL" id="QIE59414.1"/>
    </source>
</evidence>
<feature type="transmembrane region" description="Helical" evidence="1">
    <location>
        <begin position="37"/>
        <end position="56"/>
    </location>
</feature>
<keyword evidence="3" id="KW-1185">Reference proteome</keyword>
<dbReference type="RefSeq" id="WP_164679429.1">
    <property type="nucleotide sequence ID" value="NZ_CP049057.1"/>
</dbReference>
<name>A0A6G6GLL6_9FLAO</name>
<evidence type="ECO:0000313" key="3">
    <source>
        <dbReference type="Proteomes" id="UP000505306"/>
    </source>
</evidence>
<keyword evidence="1" id="KW-1133">Transmembrane helix</keyword>
<proteinExistence type="predicted"/>
<gene>
    <name evidence="2" type="ORF">G5B37_07500</name>
</gene>